<keyword evidence="2" id="KW-0808">Transferase</keyword>
<feature type="compositionally biased region" description="Basic and acidic residues" evidence="1">
    <location>
        <begin position="7"/>
        <end position="211"/>
    </location>
</feature>
<organism evidence="2 3">
    <name type="scientific">Toxoplasma gondii GAB2-2007-GAL-DOM2</name>
    <dbReference type="NCBI Taxonomy" id="1130820"/>
    <lineage>
        <taxon>Eukaryota</taxon>
        <taxon>Sar</taxon>
        <taxon>Alveolata</taxon>
        <taxon>Apicomplexa</taxon>
        <taxon>Conoidasida</taxon>
        <taxon>Coccidia</taxon>
        <taxon>Eucoccidiorida</taxon>
        <taxon>Eimeriorina</taxon>
        <taxon>Sarcocystidae</taxon>
        <taxon>Toxoplasma</taxon>
    </lineage>
</organism>
<feature type="non-terminal residue" evidence="2">
    <location>
        <position position="1"/>
    </location>
</feature>
<proteinExistence type="predicted"/>
<reference evidence="2 3" key="1">
    <citation type="submission" date="2014-02" db="EMBL/GenBank/DDBJ databases">
        <authorList>
            <person name="Sibley D."/>
            <person name="Venepally P."/>
            <person name="Karamycheva S."/>
            <person name="Hadjithomas M."/>
            <person name="Khan A."/>
            <person name="Brunk B."/>
            <person name="Roos D."/>
            <person name="Caler E."/>
            <person name="Lorenzi H."/>
        </authorList>
    </citation>
    <scope>NUCLEOTIDE SEQUENCE [LARGE SCALE GENOMIC DNA]</scope>
    <source>
        <strain evidence="2 3">GAB2-2007-GAL-DOM2</strain>
    </source>
</reference>
<feature type="compositionally biased region" description="Basic and acidic residues" evidence="1">
    <location>
        <begin position="233"/>
        <end position="294"/>
    </location>
</feature>
<evidence type="ECO:0000313" key="2">
    <source>
        <dbReference type="EMBL" id="KFG37554.1"/>
    </source>
</evidence>
<feature type="region of interest" description="Disordered" evidence="1">
    <location>
        <begin position="342"/>
        <end position="422"/>
    </location>
</feature>
<feature type="compositionally biased region" description="Basic and acidic residues" evidence="1">
    <location>
        <begin position="350"/>
        <end position="383"/>
    </location>
</feature>
<feature type="compositionally biased region" description="Basic and acidic residues" evidence="1">
    <location>
        <begin position="469"/>
        <end position="491"/>
    </location>
</feature>
<gene>
    <name evidence="2" type="ORF">TGDOM2_313900B</name>
</gene>
<protein>
    <submittedName>
        <fullName evidence="2">Non-specific serine/threonine protein kinase</fullName>
        <ecNumber evidence="2">2.7.11.1</ecNumber>
    </submittedName>
</protein>
<feature type="compositionally biased region" description="Basic residues" evidence="1">
    <location>
        <begin position="511"/>
        <end position="520"/>
    </location>
</feature>
<keyword evidence="2" id="KW-0723">Serine/threonine-protein kinase</keyword>
<feature type="compositionally biased region" description="Polar residues" evidence="1">
    <location>
        <begin position="446"/>
        <end position="460"/>
    </location>
</feature>
<feature type="compositionally biased region" description="Basic and acidic residues" evidence="1">
    <location>
        <begin position="390"/>
        <end position="407"/>
    </location>
</feature>
<feature type="region of interest" description="Disordered" evidence="1">
    <location>
        <begin position="441"/>
        <end position="614"/>
    </location>
</feature>
<evidence type="ECO:0000313" key="3">
    <source>
        <dbReference type="Proteomes" id="UP000028837"/>
    </source>
</evidence>
<name>A0A086JZI6_TOXGO</name>
<dbReference type="VEuPathDB" id="ToxoDB:TGDOM2_313900B"/>
<feature type="compositionally biased region" description="Low complexity" evidence="1">
    <location>
        <begin position="306"/>
        <end position="318"/>
    </location>
</feature>
<keyword evidence="2" id="KW-0418">Kinase</keyword>
<feature type="compositionally biased region" description="Basic and acidic residues" evidence="1">
    <location>
        <begin position="498"/>
        <end position="507"/>
    </location>
</feature>
<comment type="caution">
    <text evidence="2">The sequence shown here is derived from an EMBL/GenBank/DDBJ whole genome shotgun (WGS) entry which is preliminary data.</text>
</comment>
<dbReference type="GO" id="GO:0004674">
    <property type="term" value="F:protein serine/threonine kinase activity"/>
    <property type="evidence" value="ECO:0007669"/>
    <property type="project" value="UniProtKB-KW"/>
</dbReference>
<dbReference type="EC" id="2.7.11.1" evidence="2"/>
<feature type="region of interest" description="Disordered" evidence="1">
    <location>
        <begin position="1"/>
        <end position="318"/>
    </location>
</feature>
<feature type="compositionally biased region" description="Low complexity" evidence="1">
    <location>
        <begin position="569"/>
        <end position="580"/>
    </location>
</feature>
<dbReference type="Proteomes" id="UP000028837">
    <property type="component" value="Unassembled WGS sequence"/>
</dbReference>
<accession>A0A086JZI6</accession>
<dbReference type="AlphaFoldDB" id="A0A086JZI6"/>
<dbReference type="PROSITE" id="PS50096">
    <property type="entry name" value="IQ"/>
    <property type="match status" value="1"/>
</dbReference>
<dbReference type="EMBL" id="AHZU02001002">
    <property type="protein sequence ID" value="KFG37554.1"/>
    <property type="molecule type" value="Genomic_DNA"/>
</dbReference>
<evidence type="ECO:0000256" key="1">
    <source>
        <dbReference type="SAM" id="MobiDB-lite"/>
    </source>
</evidence>
<sequence>RKRGRKEGRGREEKKREEEERKKQEEEERKKKKEEEERKKKKEEEERKKKKEEEERKKKKEEEERKKKKEEEERKKQEEEERKKQEEEERKKKKEEEERKKKKEEEERQKRKQEERQKKKEEEERKKKEEEERKKKKEEEERKKKKEEEERTKKEEEERTKKEEEERKKQEEEERKKKEEEERKKKEEEARKKQEGGKRQTDEEHGEKKAESSIGFDSGSRGEKSRAATNRIGSEESPKEARKEESSRSIVHKDRDGAIKKGEQISKEGELIDLKEHLQTHEEHGPRKEDLDHRAVRRKLRDHQQAQEQQALLQQQARSESLLRRLRAAVKIQRAWRRHRKRVFRKKTQEKKALSADALRKQEEKRLEDERRERERRHQDLRQRMALLAEARRREEEGEAGERRLSDEEGEDVFSAGRKPEILEEEARRSGIRIFEPIVQEGGGVSQRTVTLYDRSTGTNEIAKRRQARAAEPRPQLRADPQASRRVDKECVSIQSDGRSRDDDARSVHAISRKASRREKRGSVTSEEGEQGGGSRLQEISDSPREEGASSAGESTDELPRIVLHMPSRRLSSSSENISSGDEAASQDVSDDEGREGLRRSAAQPRPEQEDDIRRRIRRMLREALDEKMRKSADSGVLIGDGIGVVSHMKRHSDAFGGSPHLYAVPRDILFD</sequence>